<dbReference type="OrthoDB" id="3064537at2759"/>
<evidence type="ECO:0000313" key="1">
    <source>
        <dbReference type="EMBL" id="PBK83784.1"/>
    </source>
</evidence>
<dbReference type="Proteomes" id="UP000217790">
    <property type="component" value="Unassembled WGS sequence"/>
</dbReference>
<gene>
    <name evidence="1" type="ORF">ARMGADRAFT_665249</name>
</gene>
<reference evidence="2" key="1">
    <citation type="journal article" date="2017" name="Nat. Ecol. Evol.">
        <title>Genome expansion and lineage-specific genetic innovations in the forest pathogenic fungi Armillaria.</title>
        <authorList>
            <person name="Sipos G."/>
            <person name="Prasanna A.N."/>
            <person name="Walter M.C."/>
            <person name="O'Connor E."/>
            <person name="Balint B."/>
            <person name="Krizsan K."/>
            <person name="Kiss B."/>
            <person name="Hess J."/>
            <person name="Varga T."/>
            <person name="Slot J."/>
            <person name="Riley R."/>
            <person name="Boka B."/>
            <person name="Rigling D."/>
            <person name="Barry K."/>
            <person name="Lee J."/>
            <person name="Mihaltcheva S."/>
            <person name="LaButti K."/>
            <person name="Lipzen A."/>
            <person name="Waldron R."/>
            <person name="Moloney N.M."/>
            <person name="Sperisen C."/>
            <person name="Kredics L."/>
            <person name="Vagvoelgyi C."/>
            <person name="Patrignani A."/>
            <person name="Fitzpatrick D."/>
            <person name="Nagy I."/>
            <person name="Doyle S."/>
            <person name="Anderson J.B."/>
            <person name="Grigoriev I.V."/>
            <person name="Gueldener U."/>
            <person name="Muensterkoetter M."/>
            <person name="Nagy L.G."/>
        </authorList>
    </citation>
    <scope>NUCLEOTIDE SEQUENCE [LARGE SCALE GENOMIC DNA]</scope>
    <source>
        <strain evidence="2">Ar21-2</strain>
    </source>
</reference>
<accession>A0A2H3CQW3</accession>
<dbReference type="InParanoid" id="A0A2H3CQW3"/>
<organism evidence="1 2">
    <name type="scientific">Armillaria gallica</name>
    <name type="common">Bulbous honey fungus</name>
    <name type="synonym">Armillaria bulbosa</name>
    <dbReference type="NCBI Taxonomy" id="47427"/>
    <lineage>
        <taxon>Eukaryota</taxon>
        <taxon>Fungi</taxon>
        <taxon>Dikarya</taxon>
        <taxon>Basidiomycota</taxon>
        <taxon>Agaricomycotina</taxon>
        <taxon>Agaricomycetes</taxon>
        <taxon>Agaricomycetidae</taxon>
        <taxon>Agaricales</taxon>
        <taxon>Marasmiineae</taxon>
        <taxon>Physalacriaceae</taxon>
        <taxon>Armillaria</taxon>
    </lineage>
</organism>
<protein>
    <submittedName>
        <fullName evidence="1">Uncharacterized protein</fullName>
    </submittedName>
</protein>
<proteinExistence type="predicted"/>
<sequence length="324" mass="35809">MVDAFGLVSRRRNLLENELYLGRPDLKDSFLWRRSDNAHVLCIRPMRPGIIPAVATFTLVGIAESSEWYNKLSGLGDYNDNYPKPIEKLKWLLHFKSPVGTPFQDDWDIGISALQYAQRKRTARDPSDLLRVDASGVQSIRTTSNMFKLKSGTSDPVPPTYIVPSSHVHAFKAVTSRYEFDPINIRGSSGRVIAMGSEAEKLVGGSLCMFTFKIKHLFVSVAHRESFNASLESVRIIVPKSAMKGTMKEMALLSHAQLSSPSLFAMFFAQPASSGSHSLSPQKRRSNTASVASGSCMEDALCAESDAVSVTEDPDRIDRVEDFA</sequence>
<name>A0A2H3CQW3_ARMGA</name>
<dbReference type="EMBL" id="KZ293703">
    <property type="protein sequence ID" value="PBK83784.1"/>
    <property type="molecule type" value="Genomic_DNA"/>
</dbReference>
<keyword evidence="2" id="KW-1185">Reference proteome</keyword>
<dbReference type="AlphaFoldDB" id="A0A2H3CQW3"/>
<evidence type="ECO:0000313" key="2">
    <source>
        <dbReference type="Proteomes" id="UP000217790"/>
    </source>
</evidence>